<dbReference type="EMBL" id="CM038913">
    <property type="protein sequence ID" value="KAH9556940.1"/>
    <property type="molecule type" value="Genomic_DNA"/>
</dbReference>
<accession>A0ACB8HL51</accession>
<protein>
    <submittedName>
        <fullName evidence="1">Uncharacterized protein</fullName>
    </submittedName>
</protein>
<reference evidence="2" key="1">
    <citation type="journal article" date="2022" name="New Phytol.">
        <title>Phylogenomic structure and speciation in an emerging model: the Sphagnum magellanicum complex (Bryophyta).</title>
        <authorList>
            <person name="Shaw A.J."/>
            <person name="Piatkowski B."/>
            <person name="Duffy A.M."/>
            <person name="Aguero B."/>
            <person name="Imwattana K."/>
            <person name="Nieto-Lugilde M."/>
            <person name="Healey A."/>
            <person name="Weston D.J."/>
            <person name="Patel M.N."/>
            <person name="Schmutz J."/>
            <person name="Grimwood J."/>
            <person name="Yavitt J.B."/>
            <person name="Hassel K."/>
            <person name="Stenoien H.K."/>
            <person name="Flatberg K.I."/>
            <person name="Bickford C.P."/>
            <person name="Hicks K.A."/>
        </authorList>
    </citation>
    <scope>NUCLEOTIDE SEQUENCE [LARGE SCALE GENOMIC DNA]</scope>
</reference>
<gene>
    <name evidence="1" type="ORF">CY35_07G059200</name>
</gene>
<name>A0ACB8HL51_9BRYO</name>
<keyword evidence="2" id="KW-1185">Reference proteome</keyword>
<evidence type="ECO:0000313" key="1">
    <source>
        <dbReference type="EMBL" id="KAH9556940.1"/>
    </source>
</evidence>
<sequence>MGRKNAAASAAGACVGNCVVVACCCPFIILHLLVQACIRVPIKLASKVISKYQLSKQRKRKTAAMPDFLHDSDADEMDTDMSCKGQETASCYFSSTSVWGRSGEEESDDEDIDLSDVTTTAPSLDYHDQVAWLEYVQSISSDFGFHSLSMRKD</sequence>
<proteinExistence type="predicted"/>
<evidence type="ECO:0000313" key="2">
    <source>
        <dbReference type="Proteomes" id="UP000828922"/>
    </source>
</evidence>
<dbReference type="Proteomes" id="UP000828922">
    <property type="component" value="Linkage Group LG07"/>
</dbReference>
<comment type="caution">
    <text evidence="1">The sequence shown here is derived from an EMBL/GenBank/DDBJ whole genome shotgun (WGS) entry which is preliminary data.</text>
</comment>
<organism evidence="1 2">
    <name type="scientific">Sphagnum magellanicum</name>
    <dbReference type="NCBI Taxonomy" id="128215"/>
    <lineage>
        <taxon>Eukaryota</taxon>
        <taxon>Viridiplantae</taxon>
        <taxon>Streptophyta</taxon>
        <taxon>Embryophyta</taxon>
        <taxon>Bryophyta</taxon>
        <taxon>Sphagnophytina</taxon>
        <taxon>Sphagnopsida</taxon>
        <taxon>Sphagnales</taxon>
        <taxon>Sphagnaceae</taxon>
        <taxon>Sphagnum</taxon>
    </lineage>
</organism>